<dbReference type="EMBL" id="JBBPFD010000491">
    <property type="protein sequence ID" value="KAK7878677.1"/>
    <property type="molecule type" value="Genomic_DNA"/>
</dbReference>
<evidence type="ECO:0000256" key="1">
    <source>
        <dbReference type="SAM" id="MobiDB-lite"/>
    </source>
</evidence>
<protein>
    <submittedName>
        <fullName evidence="2">Uncharacterized protein</fullName>
    </submittedName>
</protein>
<organism evidence="2 3">
    <name type="scientific">Mugilogobius chulae</name>
    <name type="common">yellowstripe goby</name>
    <dbReference type="NCBI Taxonomy" id="88201"/>
    <lineage>
        <taxon>Eukaryota</taxon>
        <taxon>Metazoa</taxon>
        <taxon>Chordata</taxon>
        <taxon>Craniata</taxon>
        <taxon>Vertebrata</taxon>
        <taxon>Euteleostomi</taxon>
        <taxon>Actinopterygii</taxon>
        <taxon>Neopterygii</taxon>
        <taxon>Teleostei</taxon>
        <taxon>Neoteleostei</taxon>
        <taxon>Acanthomorphata</taxon>
        <taxon>Gobiaria</taxon>
        <taxon>Gobiiformes</taxon>
        <taxon>Gobioidei</taxon>
        <taxon>Gobiidae</taxon>
        <taxon>Gobionellinae</taxon>
        <taxon>Mugilogobius</taxon>
    </lineage>
</organism>
<dbReference type="AlphaFoldDB" id="A0AAW0MEL9"/>
<sequence length="122" mass="13890">MTLAGNEDISNVPDTEEEPQDKRQRLCDGNGTSLRDMFNEILEERQMMEQQALDSVPSAVQVQSYLREPVVSRIMSLLYLNEHLVVCLPLCDTWRQNGPLVWVSVVCLAPQSPREAVMCVKR</sequence>
<evidence type="ECO:0000313" key="2">
    <source>
        <dbReference type="EMBL" id="KAK7878677.1"/>
    </source>
</evidence>
<feature type="region of interest" description="Disordered" evidence="1">
    <location>
        <begin position="1"/>
        <end position="31"/>
    </location>
</feature>
<gene>
    <name evidence="2" type="ORF">WMY93_030513</name>
</gene>
<proteinExistence type="predicted"/>
<comment type="caution">
    <text evidence="2">The sequence shown here is derived from an EMBL/GenBank/DDBJ whole genome shotgun (WGS) entry which is preliminary data.</text>
</comment>
<dbReference type="Proteomes" id="UP001460270">
    <property type="component" value="Unassembled WGS sequence"/>
</dbReference>
<keyword evidence="3" id="KW-1185">Reference proteome</keyword>
<accession>A0AAW0MEL9</accession>
<name>A0AAW0MEL9_9GOBI</name>
<reference evidence="3" key="1">
    <citation type="submission" date="2024-04" db="EMBL/GenBank/DDBJ databases">
        <title>Salinicola lusitanus LLJ914,a marine bacterium isolated from the Okinawa Trough.</title>
        <authorList>
            <person name="Li J."/>
        </authorList>
    </citation>
    <scope>NUCLEOTIDE SEQUENCE [LARGE SCALE GENOMIC DNA]</scope>
</reference>
<evidence type="ECO:0000313" key="3">
    <source>
        <dbReference type="Proteomes" id="UP001460270"/>
    </source>
</evidence>